<evidence type="ECO:0000313" key="11">
    <source>
        <dbReference type="Ensembl" id="ENSFALP00000026186.1"/>
    </source>
</evidence>
<evidence type="ECO:0000256" key="1">
    <source>
        <dbReference type="ARBA" id="ARBA00004584"/>
    </source>
</evidence>
<keyword evidence="7" id="KW-0131">Cell cycle</keyword>
<feature type="compositionally biased region" description="Polar residues" evidence="10">
    <location>
        <begin position="339"/>
        <end position="360"/>
    </location>
</feature>
<keyword evidence="5" id="KW-0159">Chromosome partition</keyword>
<dbReference type="PANTHER" id="PTHR21577:SF3">
    <property type="entry name" value="SHUGOSHIN 1-RELATED"/>
    <property type="match status" value="1"/>
</dbReference>
<feature type="coiled-coil region" evidence="9">
    <location>
        <begin position="61"/>
        <end position="88"/>
    </location>
</feature>
<feature type="region of interest" description="Disordered" evidence="10">
    <location>
        <begin position="309"/>
        <end position="374"/>
    </location>
</feature>
<organism evidence="11 12">
    <name type="scientific">Ficedula albicollis</name>
    <name type="common">Collared flycatcher</name>
    <name type="synonym">Muscicapa albicollis</name>
    <dbReference type="NCBI Taxonomy" id="59894"/>
    <lineage>
        <taxon>Eukaryota</taxon>
        <taxon>Metazoa</taxon>
        <taxon>Chordata</taxon>
        <taxon>Craniata</taxon>
        <taxon>Vertebrata</taxon>
        <taxon>Euteleostomi</taxon>
        <taxon>Archelosauria</taxon>
        <taxon>Archosauria</taxon>
        <taxon>Dinosauria</taxon>
        <taxon>Saurischia</taxon>
        <taxon>Theropoda</taxon>
        <taxon>Coelurosauria</taxon>
        <taxon>Aves</taxon>
        <taxon>Neognathae</taxon>
        <taxon>Neoaves</taxon>
        <taxon>Telluraves</taxon>
        <taxon>Australaves</taxon>
        <taxon>Passeriformes</taxon>
        <taxon>Muscicapidae</taxon>
        <taxon>Ficedula</taxon>
    </lineage>
</organism>
<evidence type="ECO:0000256" key="7">
    <source>
        <dbReference type="ARBA" id="ARBA00023306"/>
    </source>
</evidence>
<feature type="compositionally biased region" description="Polar residues" evidence="10">
    <location>
        <begin position="412"/>
        <end position="427"/>
    </location>
</feature>
<reference evidence="11" key="3">
    <citation type="submission" date="2025-09" db="UniProtKB">
        <authorList>
            <consortium name="Ensembl"/>
        </authorList>
    </citation>
    <scope>IDENTIFICATION</scope>
</reference>
<feature type="compositionally biased region" description="Basic residues" evidence="10">
    <location>
        <begin position="399"/>
        <end position="411"/>
    </location>
</feature>
<evidence type="ECO:0000256" key="6">
    <source>
        <dbReference type="ARBA" id="ARBA00023054"/>
    </source>
</evidence>
<dbReference type="Ensembl" id="ENSFALT00000044695.1">
    <property type="protein sequence ID" value="ENSFALP00000026186.1"/>
    <property type="gene ID" value="ENSFALG00000023124.1"/>
</dbReference>
<dbReference type="InterPro" id="IPR038889">
    <property type="entry name" value="Shugoshin1/2"/>
</dbReference>
<dbReference type="GO" id="GO:0051177">
    <property type="term" value="P:meiotic sister chromatid cohesion"/>
    <property type="evidence" value="ECO:0007669"/>
    <property type="project" value="TreeGrafter"/>
</dbReference>
<dbReference type="GO" id="GO:0000776">
    <property type="term" value="C:kinetochore"/>
    <property type="evidence" value="ECO:0007669"/>
    <property type="project" value="TreeGrafter"/>
</dbReference>
<dbReference type="GO" id="GO:0051301">
    <property type="term" value="P:cell division"/>
    <property type="evidence" value="ECO:0007669"/>
    <property type="project" value="UniProtKB-KW"/>
</dbReference>
<evidence type="ECO:0000256" key="3">
    <source>
        <dbReference type="ARBA" id="ARBA00022454"/>
    </source>
</evidence>
<feature type="region of interest" description="Disordered" evidence="10">
    <location>
        <begin position="151"/>
        <end position="187"/>
    </location>
</feature>
<feature type="compositionally biased region" description="Polar residues" evidence="10">
    <location>
        <begin position="156"/>
        <end position="170"/>
    </location>
</feature>
<proteinExistence type="inferred from homology"/>
<reference evidence="11 12" key="1">
    <citation type="journal article" date="2012" name="Nature">
        <title>The genomic landscape of species divergence in Ficedula flycatchers.</title>
        <authorList>
            <person name="Ellegren H."/>
            <person name="Smeds L."/>
            <person name="Burri R."/>
            <person name="Olason P.I."/>
            <person name="Backstrom N."/>
            <person name="Kawakami T."/>
            <person name="Kunstner A."/>
            <person name="Makinen H."/>
            <person name="Nadachowska-Brzyska K."/>
            <person name="Qvarnstrom A."/>
            <person name="Uebbing S."/>
            <person name="Wolf J.B."/>
        </authorList>
    </citation>
    <scope>NUCLEOTIDE SEQUENCE [LARGE SCALE GENOMIC DNA]</scope>
</reference>
<evidence type="ECO:0000313" key="12">
    <source>
        <dbReference type="Proteomes" id="UP000016665"/>
    </source>
</evidence>
<comment type="subcellular location">
    <subcellularLocation>
        <location evidence="1">Chromosome</location>
        <location evidence="1">Centromere</location>
    </subcellularLocation>
</comment>
<name>A0A803VTY0_FICAL</name>
<evidence type="ECO:0008006" key="13">
    <source>
        <dbReference type="Google" id="ProtNLM"/>
    </source>
</evidence>
<evidence type="ECO:0000256" key="10">
    <source>
        <dbReference type="SAM" id="MobiDB-lite"/>
    </source>
</evidence>
<keyword evidence="12" id="KW-1185">Reference proteome</keyword>
<dbReference type="AlphaFoldDB" id="A0A803VTY0"/>
<comment type="similarity">
    <text evidence="2">Belongs to the shugoshin family.</text>
</comment>
<reference evidence="11" key="2">
    <citation type="submission" date="2025-08" db="UniProtKB">
        <authorList>
            <consortium name="Ensembl"/>
        </authorList>
    </citation>
    <scope>IDENTIFICATION</scope>
</reference>
<keyword evidence="6 9" id="KW-0175">Coiled coil</keyword>
<sequence>MAAREAAEMSFFSVSDVRERMREKKKGALRTAKLNASLASKIKTKIINNSSTMKVSLKQNNKALALALNAEKANAQRLTQEKAILQKEVKHCHFQNAVLRHRLSFMFHTNSPSLSSGQKSSMTEDSWTDDIADGQLLRVIQMPMRVPISQIHDAEQQASSSTTVRTSSGELQRPASNAGELQRPASNEPLNILPLASKDTLPPQHDEKLQFHQEENGKKVTEATATEEAFHDSRIFGEVLCTTEQNPNNLPPLAWESHTLSYEADEMVKHVFDRFSQGHITLRRKRSTLFATSTPSSALDILHVSSTQAAQGSTAQDNSSSSKNNTQQQLRSPSPLASPVQTAAISHRNSVGTETFCEQPQTKERGCGVETDPSFSHVPEFVPEKVKSKGNCKTGEKKTVKKPRTGKRKTTAIKNNAESSTDSSQAEECAQNTKKLLQPEVATCSSEIKVCEMGQKACEGAFDRKNKDCGVEHHSHSPDGVQDFGSTCDVNPAQLQSPESVDLMQQVKKGPIFEMQSMESLLKPPVHTFSSHEIPSGDSSL</sequence>
<dbReference type="PANTHER" id="PTHR21577">
    <property type="entry name" value="SHUGOSHIN"/>
    <property type="match status" value="1"/>
</dbReference>
<keyword evidence="8" id="KW-0137">Centromere</keyword>
<accession>A0A803VTY0</accession>
<feature type="region of interest" description="Disordered" evidence="10">
    <location>
        <begin position="388"/>
        <end position="427"/>
    </location>
</feature>
<dbReference type="GO" id="GO:0007059">
    <property type="term" value="P:chromosome segregation"/>
    <property type="evidence" value="ECO:0007669"/>
    <property type="project" value="UniProtKB-KW"/>
</dbReference>
<keyword evidence="3" id="KW-0158">Chromosome</keyword>
<evidence type="ECO:0000256" key="9">
    <source>
        <dbReference type="SAM" id="Coils"/>
    </source>
</evidence>
<evidence type="ECO:0000256" key="8">
    <source>
        <dbReference type="ARBA" id="ARBA00023328"/>
    </source>
</evidence>
<protein>
    <recommendedName>
        <fullName evidence="13">Shugoshin C-terminal domain-containing protein</fullName>
    </recommendedName>
</protein>
<dbReference type="GeneTree" id="ENSGT00940000154107"/>
<evidence type="ECO:0000256" key="4">
    <source>
        <dbReference type="ARBA" id="ARBA00022618"/>
    </source>
</evidence>
<evidence type="ECO:0000256" key="2">
    <source>
        <dbReference type="ARBA" id="ARBA00010845"/>
    </source>
</evidence>
<keyword evidence="4" id="KW-0132">Cell division</keyword>
<dbReference type="Proteomes" id="UP000016665">
    <property type="component" value="Chromosome 7"/>
</dbReference>
<evidence type="ECO:0000256" key="5">
    <source>
        <dbReference type="ARBA" id="ARBA00022829"/>
    </source>
</evidence>
<feature type="compositionally biased region" description="Low complexity" evidence="10">
    <location>
        <begin position="316"/>
        <end position="329"/>
    </location>
</feature>